<dbReference type="AlphaFoldDB" id="A0A9P6WW87"/>
<sequence length="218" mass="24665">MFLSPNQAKPPDKGSSHNTSARSTSPTSTSRRNATVPYSKVHQRPAVTRESLLHIKKSNTYSHSVESAATASDTTNPVIIETTYWGVSQSPGSIFFDVTSRRESDRELYKLAYYQFKDYVGLVVHKSGPNRYLEINFDNEEFRNAACNHGLQFDKGMIIIRPVIACRPGSIIKRVTLQRLPWLRPQRLLEGLRNTLNNYGIVRDVGIVTDTETGVMFW</sequence>
<organism evidence="2 3">
    <name type="scientific">Rhizopus oryzae</name>
    <name type="common">Mucormycosis agent</name>
    <name type="synonym">Rhizopus arrhizus var. delemar</name>
    <dbReference type="NCBI Taxonomy" id="64495"/>
    <lineage>
        <taxon>Eukaryota</taxon>
        <taxon>Fungi</taxon>
        <taxon>Fungi incertae sedis</taxon>
        <taxon>Mucoromycota</taxon>
        <taxon>Mucoromycotina</taxon>
        <taxon>Mucoromycetes</taxon>
        <taxon>Mucorales</taxon>
        <taxon>Mucorineae</taxon>
        <taxon>Rhizopodaceae</taxon>
        <taxon>Rhizopus</taxon>
    </lineage>
</organism>
<comment type="caution">
    <text evidence="2">The sequence shown here is derived from an EMBL/GenBank/DDBJ whole genome shotgun (WGS) entry which is preliminary data.</text>
</comment>
<name>A0A9P6WW87_RHIOR</name>
<keyword evidence="3" id="KW-1185">Reference proteome</keyword>
<accession>A0A9P6WW87</accession>
<dbReference type="EMBL" id="JAANQT010004721">
    <property type="protein sequence ID" value="KAG1297454.1"/>
    <property type="molecule type" value="Genomic_DNA"/>
</dbReference>
<protein>
    <submittedName>
        <fullName evidence="2">Uncharacterized protein</fullName>
    </submittedName>
</protein>
<dbReference type="Proteomes" id="UP000716291">
    <property type="component" value="Unassembled WGS sequence"/>
</dbReference>
<reference evidence="2" key="1">
    <citation type="journal article" date="2020" name="Microb. Genom.">
        <title>Genetic diversity of clinical and environmental Mucorales isolates obtained from an investigation of mucormycosis cases among solid organ transplant recipients.</title>
        <authorList>
            <person name="Nguyen M.H."/>
            <person name="Kaul D."/>
            <person name="Muto C."/>
            <person name="Cheng S.J."/>
            <person name="Richter R.A."/>
            <person name="Bruno V.M."/>
            <person name="Liu G."/>
            <person name="Beyhan S."/>
            <person name="Sundermann A.J."/>
            <person name="Mounaud S."/>
            <person name="Pasculle A.W."/>
            <person name="Nierman W.C."/>
            <person name="Driscoll E."/>
            <person name="Cumbie R."/>
            <person name="Clancy C.J."/>
            <person name="Dupont C.L."/>
        </authorList>
    </citation>
    <scope>NUCLEOTIDE SEQUENCE</scope>
    <source>
        <strain evidence="2">GL11</strain>
    </source>
</reference>
<proteinExistence type="predicted"/>
<gene>
    <name evidence="2" type="ORF">G6F64_013062</name>
</gene>
<evidence type="ECO:0000313" key="2">
    <source>
        <dbReference type="EMBL" id="KAG1297454.1"/>
    </source>
</evidence>
<evidence type="ECO:0000313" key="3">
    <source>
        <dbReference type="Proteomes" id="UP000716291"/>
    </source>
</evidence>
<dbReference type="OrthoDB" id="10290368at2759"/>
<feature type="compositionally biased region" description="Low complexity" evidence="1">
    <location>
        <begin position="18"/>
        <end position="35"/>
    </location>
</feature>
<evidence type="ECO:0000256" key="1">
    <source>
        <dbReference type="SAM" id="MobiDB-lite"/>
    </source>
</evidence>
<feature type="region of interest" description="Disordered" evidence="1">
    <location>
        <begin position="1"/>
        <end position="45"/>
    </location>
</feature>